<dbReference type="GO" id="GO:0016020">
    <property type="term" value="C:membrane"/>
    <property type="evidence" value="ECO:0007669"/>
    <property type="project" value="UniProtKB-SubCell"/>
</dbReference>
<keyword evidence="4" id="KW-0677">Repeat</keyword>
<keyword evidence="11" id="KW-1185">Reference proteome</keyword>
<feature type="domain" description="VPS10" evidence="9">
    <location>
        <begin position="43"/>
        <end position="683"/>
    </location>
</feature>
<dbReference type="Pfam" id="PF15902">
    <property type="entry name" value="Sortilin-Vps10"/>
    <property type="match status" value="2"/>
</dbReference>
<dbReference type="GO" id="GO:0006623">
    <property type="term" value="P:protein targeting to vacuole"/>
    <property type="evidence" value="ECO:0007669"/>
    <property type="project" value="TreeGrafter"/>
</dbReference>
<keyword evidence="3 8" id="KW-0732">Signal</keyword>
<proteinExistence type="inferred from homology"/>
<evidence type="ECO:0000256" key="5">
    <source>
        <dbReference type="ARBA" id="ARBA00023136"/>
    </source>
</evidence>
<protein>
    <submittedName>
        <fullName evidence="10">Sortilin</fullName>
    </submittedName>
</protein>
<dbReference type="SUPFAM" id="SSF110296">
    <property type="entry name" value="Oligoxyloglucan reducing end-specific cellobiohydrolase"/>
    <property type="match status" value="2"/>
</dbReference>
<dbReference type="GO" id="GO:0005794">
    <property type="term" value="C:Golgi apparatus"/>
    <property type="evidence" value="ECO:0007669"/>
    <property type="project" value="TreeGrafter"/>
</dbReference>
<accession>A0AAW0BST7</accession>
<evidence type="ECO:0000256" key="7">
    <source>
        <dbReference type="SAM" id="Phobius"/>
    </source>
</evidence>
<comment type="subcellular location">
    <subcellularLocation>
        <location evidence="1">Membrane</location>
    </subcellularLocation>
</comment>
<keyword evidence="6" id="KW-0325">Glycoprotein</keyword>
<dbReference type="InterPro" id="IPR050310">
    <property type="entry name" value="VPS10-sortilin"/>
</dbReference>
<dbReference type="Gene3D" id="2.10.70.80">
    <property type="match status" value="2"/>
</dbReference>
<evidence type="ECO:0000256" key="2">
    <source>
        <dbReference type="ARBA" id="ARBA00008251"/>
    </source>
</evidence>
<organism evidence="10 11">
    <name type="scientific">Favolaschia claudopus</name>
    <dbReference type="NCBI Taxonomy" id="2862362"/>
    <lineage>
        <taxon>Eukaryota</taxon>
        <taxon>Fungi</taxon>
        <taxon>Dikarya</taxon>
        <taxon>Basidiomycota</taxon>
        <taxon>Agaricomycotina</taxon>
        <taxon>Agaricomycetes</taxon>
        <taxon>Agaricomycetidae</taxon>
        <taxon>Agaricales</taxon>
        <taxon>Marasmiineae</taxon>
        <taxon>Mycenaceae</taxon>
        <taxon>Favolaschia</taxon>
    </lineage>
</organism>
<name>A0AAW0BST7_9AGAR</name>
<evidence type="ECO:0000313" key="10">
    <source>
        <dbReference type="EMBL" id="KAK7029890.1"/>
    </source>
</evidence>
<dbReference type="Gene3D" id="2.130.10.10">
    <property type="entry name" value="YVTN repeat-like/Quinoprotein amine dehydrogenase"/>
    <property type="match status" value="2"/>
</dbReference>
<evidence type="ECO:0000256" key="4">
    <source>
        <dbReference type="ARBA" id="ARBA00022737"/>
    </source>
</evidence>
<dbReference type="PANTHER" id="PTHR12106:SF27">
    <property type="entry name" value="SORTILIN-RELATED RECEPTOR"/>
    <property type="match status" value="1"/>
</dbReference>
<comment type="caution">
    <text evidence="10">The sequence shown here is derived from an EMBL/GenBank/DDBJ whole genome shotgun (WGS) entry which is preliminary data.</text>
</comment>
<evidence type="ECO:0000259" key="9">
    <source>
        <dbReference type="SMART" id="SM00602"/>
    </source>
</evidence>
<dbReference type="GO" id="GO:0006896">
    <property type="term" value="P:Golgi to vacuole transport"/>
    <property type="evidence" value="ECO:0007669"/>
    <property type="project" value="TreeGrafter"/>
</dbReference>
<evidence type="ECO:0000313" key="11">
    <source>
        <dbReference type="Proteomes" id="UP001362999"/>
    </source>
</evidence>
<keyword evidence="5 7" id="KW-0472">Membrane</keyword>
<dbReference type="GO" id="GO:0005829">
    <property type="term" value="C:cytosol"/>
    <property type="evidence" value="ECO:0007669"/>
    <property type="project" value="GOC"/>
</dbReference>
<feature type="signal peptide" evidence="8">
    <location>
        <begin position="1"/>
        <end position="17"/>
    </location>
</feature>
<dbReference type="SMART" id="SM00602">
    <property type="entry name" value="VPS10"/>
    <property type="match status" value="2"/>
</dbReference>
<dbReference type="Gene3D" id="3.30.60.270">
    <property type="match status" value="2"/>
</dbReference>
<keyword evidence="7" id="KW-1133">Transmembrane helix</keyword>
<comment type="similarity">
    <text evidence="2">Belongs to the VPS10-related sortilin family.</text>
</comment>
<evidence type="ECO:0000256" key="3">
    <source>
        <dbReference type="ARBA" id="ARBA00022729"/>
    </source>
</evidence>
<reference evidence="10 11" key="1">
    <citation type="journal article" date="2024" name="J Genomics">
        <title>Draft genome sequencing and assembly of Favolaschia claudopus CIRM-BRFM 2984 isolated from oak limbs.</title>
        <authorList>
            <person name="Navarro D."/>
            <person name="Drula E."/>
            <person name="Chaduli D."/>
            <person name="Cazenave R."/>
            <person name="Ahrendt S."/>
            <person name="Wang J."/>
            <person name="Lipzen A."/>
            <person name="Daum C."/>
            <person name="Barry K."/>
            <person name="Grigoriev I.V."/>
            <person name="Favel A."/>
            <person name="Rosso M.N."/>
            <person name="Martin F."/>
        </authorList>
    </citation>
    <scope>NUCLEOTIDE SEQUENCE [LARGE SCALE GENOMIC DNA]</scope>
    <source>
        <strain evidence="10 11">CIRM-BRFM 2984</strain>
    </source>
</reference>
<dbReference type="InterPro" id="IPR015943">
    <property type="entry name" value="WD40/YVTN_repeat-like_dom_sf"/>
</dbReference>
<evidence type="ECO:0000256" key="8">
    <source>
        <dbReference type="SAM" id="SignalP"/>
    </source>
</evidence>
<dbReference type="EMBL" id="JAWWNJ010000026">
    <property type="protein sequence ID" value="KAK7029890.1"/>
    <property type="molecule type" value="Genomic_DNA"/>
</dbReference>
<dbReference type="InterPro" id="IPR031778">
    <property type="entry name" value="Sortilin_N"/>
</dbReference>
<dbReference type="Pfam" id="PF15901">
    <property type="entry name" value="Sortilin_C"/>
    <property type="match status" value="2"/>
</dbReference>
<evidence type="ECO:0000256" key="1">
    <source>
        <dbReference type="ARBA" id="ARBA00004370"/>
    </source>
</evidence>
<dbReference type="GO" id="GO:0006895">
    <property type="term" value="P:Golgi to endosome transport"/>
    <property type="evidence" value="ECO:0007669"/>
    <property type="project" value="TreeGrafter"/>
</dbReference>
<sequence>MSALLLCLFLCIPFVLAQNAQNTVTSLGRDIPTNLLFFPNSSSAIRYSKPDRNIYVSHDAGRSWKRPSSMPGGMVDDVIFHPFNNSMAFVVTTPRDPKVAQAHYRTDDGGQSWTRLEFPPLPLSLSFHSDPNKRGHIILLRELCDKRGRGRKCYTEARSFITKDAFSSPPEPLLNNTIKCQFAHNSQAFRPQSVHSDLVYCIQDAPPFNTNSGTARLYSSTDFFKTEKKLEELCAGKGAKGFITANPHPFDVFASTSHFAVFALQGANSDVTFCVSKDLKTWVKTEIPPRFTRAQYSLVSAGSSLGIDVYTSTGKGIGTLYMSDESGALFSESLKDTNWAKASWLDRVGVVDSEAVASVPGVLIANVVTNAADVIGRGADRVLKTVISYDNGHSWAPIAAGPDLCSQDGCSLHIYPRLYSREYPRTESGSAGVIVGVGSAGLAHRARDQSDTFMSTDAGLTWTKLSDGAFVHRFGDAGSILVMINNDHPVHELQYSLDSGSTWYHYDFGITVVPIELITVPEPDSWKFILHAERSPPVWADHYVYIFFDFTDLRKSKCSADDFETWYAASTGVKGCLMGSKQPFKRRKLHRDCYVGDMSTTTGLLSSEGNCSCSDADYECEHNFRLDGSTCVAALPEPIPSGMCKSVEETYMGSSGYRKIPGNTCTGGSKDAPVQKSCQQEEPNDGAVVHRTFEFPSKIIQREYVENSTTILVLLQDHSMWQSSNEGSSWKRLYPEEHFTRFYLHKYDSDRVYLVTDTEKFYFTLDAGRTWSIRKAPSPPTSFRVQALRFHTDPDTLLWLGDRDCKDFRECHIEAQYSRDNGRTWAFVEKYVLNCAWAIGTKLAADAREILCESYTDKTGSQMLFQMGQNPLALVEGPDYFKTKKKIFDQVVGFAKYSEFLIVAELRGDPLSLQLQVSLDGVHFATGQFPHNMKPETHAYTILDSSTASLFVHMTMTEPLNPQLQWGNVLKSNSNGTYFGLSAEHVNRDARGYVDFEKMAGLDGIALINIVSNTEEAHITGRKVLQSRITHNDGSTWKSLPPPKRDSLGNSYPCSQCALHVHGFTERRDFSATFSVSSVVGLIMAVGNVGESLAPYDQSDLFLSRDGGFTWEEVHKDAHLWKIGDSGSVIVIANDEEPTDHVLFSTDEGMSWHHYKFSESKIRVRSIMTIPADTSRRFLLFGHAPRSSSDLAIFVDFSALTSRQCMIDIEDPGHDDFELWSPSDERDERCLFGRQSVYHRRRREANCYVGTQPKASARVERACTCVKTDYECEFNYYKNAEGDCVLATGRSPLPNDETCSDGAEFWYDRTAYRKIAFSSCEGGERLDRGERRPCVRSRTGHGGFFWFVILAVPLVVIGLAAYWYRLNAGSVLRLFQFGRSLTCCYLRSASSSPALERLKNILDRLWPRRERQGYEAVPLDG</sequence>
<dbReference type="InterPro" id="IPR031777">
    <property type="entry name" value="Sortilin_C"/>
</dbReference>
<dbReference type="CDD" id="cd15482">
    <property type="entry name" value="Sialidase_non-viral"/>
    <property type="match status" value="1"/>
</dbReference>
<dbReference type="PANTHER" id="PTHR12106">
    <property type="entry name" value="SORTILIN RELATED"/>
    <property type="match status" value="1"/>
</dbReference>
<dbReference type="InterPro" id="IPR036278">
    <property type="entry name" value="Sialidase_sf"/>
</dbReference>
<feature type="transmembrane region" description="Helical" evidence="7">
    <location>
        <begin position="1344"/>
        <end position="1364"/>
    </location>
</feature>
<keyword evidence="7" id="KW-0812">Transmembrane</keyword>
<evidence type="ECO:0000256" key="6">
    <source>
        <dbReference type="ARBA" id="ARBA00023180"/>
    </source>
</evidence>
<dbReference type="InterPro" id="IPR006581">
    <property type="entry name" value="VPS10"/>
</dbReference>
<gene>
    <name evidence="10" type="ORF">R3P38DRAFT_2523945</name>
</gene>
<dbReference type="Proteomes" id="UP001362999">
    <property type="component" value="Unassembled WGS sequence"/>
</dbReference>
<dbReference type="SUPFAM" id="SSF50939">
    <property type="entry name" value="Sialidases"/>
    <property type="match status" value="1"/>
</dbReference>
<feature type="chain" id="PRO_5043350943" evidence="8">
    <location>
        <begin position="18"/>
        <end position="1421"/>
    </location>
</feature>
<feature type="domain" description="VPS10" evidence="9">
    <location>
        <begin position="709"/>
        <end position="1339"/>
    </location>
</feature>